<evidence type="ECO:0000313" key="2">
    <source>
        <dbReference type="EMBL" id="GAA4308688.1"/>
    </source>
</evidence>
<keyword evidence="1" id="KW-0812">Transmembrane</keyword>
<feature type="transmembrane region" description="Helical" evidence="1">
    <location>
        <begin position="122"/>
        <end position="140"/>
    </location>
</feature>
<dbReference type="RefSeq" id="WP_345209180.1">
    <property type="nucleotide sequence ID" value="NZ_BAABFT010000001.1"/>
</dbReference>
<dbReference type="Proteomes" id="UP001500582">
    <property type="component" value="Unassembled WGS sequence"/>
</dbReference>
<organism evidence="2 3">
    <name type="scientific">Mucilaginibacter gynuensis</name>
    <dbReference type="NCBI Taxonomy" id="1302236"/>
    <lineage>
        <taxon>Bacteria</taxon>
        <taxon>Pseudomonadati</taxon>
        <taxon>Bacteroidota</taxon>
        <taxon>Sphingobacteriia</taxon>
        <taxon>Sphingobacteriales</taxon>
        <taxon>Sphingobacteriaceae</taxon>
        <taxon>Mucilaginibacter</taxon>
    </lineage>
</organism>
<gene>
    <name evidence="2" type="ORF">GCM10023149_02710</name>
</gene>
<name>A0ABP8FQ49_9SPHI</name>
<proteinExistence type="predicted"/>
<feature type="transmembrane region" description="Helical" evidence="1">
    <location>
        <begin position="152"/>
        <end position="169"/>
    </location>
</feature>
<keyword evidence="1" id="KW-0472">Membrane</keyword>
<keyword evidence="3" id="KW-1185">Reference proteome</keyword>
<dbReference type="EMBL" id="BAABFT010000001">
    <property type="protein sequence ID" value="GAA4308688.1"/>
    <property type="molecule type" value="Genomic_DNA"/>
</dbReference>
<protein>
    <submittedName>
        <fullName evidence="2">Uncharacterized protein</fullName>
    </submittedName>
</protein>
<feature type="transmembrane region" description="Helical" evidence="1">
    <location>
        <begin position="40"/>
        <end position="63"/>
    </location>
</feature>
<accession>A0ABP8FQ49</accession>
<reference evidence="3" key="1">
    <citation type="journal article" date="2019" name="Int. J. Syst. Evol. Microbiol.">
        <title>The Global Catalogue of Microorganisms (GCM) 10K type strain sequencing project: providing services to taxonomists for standard genome sequencing and annotation.</title>
        <authorList>
            <consortium name="The Broad Institute Genomics Platform"/>
            <consortium name="The Broad Institute Genome Sequencing Center for Infectious Disease"/>
            <person name="Wu L."/>
            <person name="Ma J."/>
        </authorList>
    </citation>
    <scope>NUCLEOTIDE SEQUENCE [LARGE SCALE GENOMIC DNA]</scope>
    <source>
        <strain evidence="3">JCM 17705</strain>
    </source>
</reference>
<evidence type="ECO:0000256" key="1">
    <source>
        <dbReference type="SAM" id="Phobius"/>
    </source>
</evidence>
<comment type="caution">
    <text evidence="2">The sequence shown here is derived from an EMBL/GenBank/DDBJ whole genome shotgun (WGS) entry which is preliminary data.</text>
</comment>
<feature type="transmembrane region" description="Helical" evidence="1">
    <location>
        <begin position="69"/>
        <end position="87"/>
    </location>
</feature>
<sequence length="196" mass="22977">MKDFDQLVSVWQGQPKRDQLSVDEALKQVKKGMGSLNKKLLRGITSMMVGFISVFLTMLFLAFESWVTYLGIGIMLSTMLLYVLVMVRDYRLITKQDVTTNPTEYLQSLKEYQHRRADMYGWLYYLYVLLLSIGLSLYFFEVLQSSSPTFKYSAYGITAAWLLFCTFYLRGRILKNEQEKLNLMIDRLVRLQGQFE</sequence>
<evidence type="ECO:0000313" key="3">
    <source>
        <dbReference type="Proteomes" id="UP001500582"/>
    </source>
</evidence>
<keyword evidence="1" id="KW-1133">Transmembrane helix</keyword>